<dbReference type="PANTHER" id="PTHR47892">
    <property type="entry name" value="UNIVERSAL STRESS PROTEIN E"/>
    <property type="match status" value="1"/>
</dbReference>
<dbReference type="InterPro" id="IPR006016">
    <property type="entry name" value="UspA"/>
</dbReference>
<sequence>MKKFKNILYVSHGLKSHSDSIGQALRLSHNNNAPVQGLLFCPSLPSNLSEYQASYENSLVHSVNQQIQESRSVHDINEESVPFPLDVVCGENPAVDVIQAVQNASHDLVIKDAEPIDGKGFKAIDMTLLRKCPSAVWLNRLTHQPTSKRRIAVAVDPMITDDEHKALSLRLLELSSSIAHSCGSRLHLLSCWEHQLERYLQDHAWIKIEDGELDKEIEAAKQTHREALDHLVTESGISGDIVVHHLHGEPDELIPDWVDEHEIDVLVMGTLARTGIPGIVIGNTAENIVQAVSCSLVALKPPGFVSPVR</sequence>
<dbReference type="Proteomes" id="UP000031670">
    <property type="component" value="Unassembled WGS sequence"/>
</dbReference>
<dbReference type="PANTHER" id="PTHR47892:SF1">
    <property type="entry name" value="UNIVERSAL STRESS PROTEIN E"/>
    <property type="match status" value="1"/>
</dbReference>
<proteinExistence type="inferred from homology"/>
<gene>
    <name evidence="6" type="ORF">JCM19232_200</name>
</gene>
<evidence type="ECO:0000256" key="4">
    <source>
        <dbReference type="ARBA" id="ARBA00037131"/>
    </source>
</evidence>
<dbReference type="RefSeq" id="WP_261836018.1">
    <property type="nucleotide sequence ID" value="NZ_AP024882.1"/>
</dbReference>
<dbReference type="GO" id="GO:0005737">
    <property type="term" value="C:cytoplasm"/>
    <property type="evidence" value="ECO:0007669"/>
    <property type="project" value="UniProtKB-SubCell"/>
</dbReference>
<comment type="subcellular location">
    <subcellularLocation>
        <location evidence="1">Cytoplasm</location>
    </subcellularLocation>
</comment>
<comment type="function">
    <text evidence="4">Required for resistance to DNA-damaging agents.</text>
</comment>
<reference evidence="6 7" key="2">
    <citation type="submission" date="2015-01" db="EMBL/GenBank/DDBJ databases">
        <authorList>
            <consortium name="NBRP consortium"/>
            <person name="Sawabe T."/>
            <person name="Meirelles P."/>
            <person name="Feng G."/>
            <person name="Sayaka M."/>
            <person name="Hattori M."/>
            <person name="Ohkuma M."/>
        </authorList>
    </citation>
    <scope>NUCLEOTIDE SEQUENCE [LARGE SCALE GENOMIC DNA]</scope>
    <source>
        <strain evidence="6 7">JCM19232</strain>
    </source>
</reference>
<dbReference type="Gene3D" id="3.40.50.12370">
    <property type="match status" value="1"/>
</dbReference>
<dbReference type="SUPFAM" id="SSF52402">
    <property type="entry name" value="Adenine nucleotide alpha hydrolases-like"/>
    <property type="match status" value="2"/>
</dbReference>
<comment type="similarity">
    <text evidence="2">Belongs to the universal stress protein A family.</text>
</comment>
<evidence type="ECO:0000313" key="6">
    <source>
        <dbReference type="EMBL" id="GAM59867.1"/>
    </source>
</evidence>
<organism evidence="6 7">
    <name type="scientific">Vibrio ishigakensis</name>
    <dbReference type="NCBI Taxonomy" id="1481914"/>
    <lineage>
        <taxon>Bacteria</taxon>
        <taxon>Pseudomonadati</taxon>
        <taxon>Pseudomonadota</taxon>
        <taxon>Gammaproteobacteria</taxon>
        <taxon>Vibrionales</taxon>
        <taxon>Vibrionaceae</taxon>
        <taxon>Vibrio</taxon>
    </lineage>
</organism>
<comment type="caution">
    <text evidence="6">The sequence shown here is derived from an EMBL/GenBank/DDBJ whole genome shotgun (WGS) entry which is preliminary data.</text>
</comment>
<dbReference type="Pfam" id="PF00582">
    <property type="entry name" value="Usp"/>
    <property type="match status" value="1"/>
</dbReference>
<evidence type="ECO:0000256" key="3">
    <source>
        <dbReference type="ARBA" id="ARBA00022490"/>
    </source>
</evidence>
<reference evidence="6 7" key="1">
    <citation type="submission" date="2015-01" db="EMBL/GenBank/DDBJ databases">
        <title>Vibrio sp. C5 JCM 19232 whole genome shotgun sequence.</title>
        <authorList>
            <person name="Sawabe T."/>
            <person name="Meirelles P."/>
            <person name="Feng G."/>
            <person name="Sayaka M."/>
            <person name="Hattori M."/>
            <person name="Ohkuma M."/>
        </authorList>
    </citation>
    <scope>NUCLEOTIDE SEQUENCE [LARGE SCALE GENOMIC DNA]</scope>
    <source>
        <strain evidence="6 7">JCM19232</strain>
    </source>
</reference>
<accession>A0A0B8P5N9</accession>
<evidence type="ECO:0000313" key="7">
    <source>
        <dbReference type="Proteomes" id="UP000031670"/>
    </source>
</evidence>
<evidence type="ECO:0000256" key="2">
    <source>
        <dbReference type="ARBA" id="ARBA00008791"/>
    </source>
</evidence>
<keyword evidence="3" id="KW-0963">Cytoplasm</keyword>
<name>A0A0B8P5N9_9VIBR</name>
<feature type="domain" description="UspA" evidence="5">
    <location>
        <begin position="149"/>
        <end position="299"/>
    </location>
</feature>
<protein>
    <submittedName>
        <fullName evidence="6">Universal stress protein family 1</fullName>
    </submittedName>
</protein>
<evidence type="ECO:0000256" key="1">
    <source>
        <dbReference type="ARBA" id="ARBA00004496"/>
    </source>
</evidence>
<dbReference type="EMBL" id="BBSA01000001">
    <property type="protein sequence ID" value="GAM59867.1"/>
    <property type="molecule type" value="Genomic_DNA"/>
</dbReference>
<evidence type="ECO:0000259" key="5">
    <source>
        <dbReference type="Pfam" id="PF00582"/>
    </source>
</evidence>
<dbReference type="AlphaFoldDB" id="A0A0B8P5N9"/>